<dbReference type="Gene3D" id="2.120.10.30">
    <property type="entry name" value="TolB, C-terminal domain"/>
    <property type="match status" value="1"/>
</dbReference>
<dbReference type="EMBL" id="JBHTEF010000001">
    <property type="protein sequence ID" value="MFC7580697.1"/>
    <property type="molecule type" value="Genomic_DNA"/>
</dbReference>
<organism evidence="3 4">
    <name type="scientific">Schaalia naturae</name>
    <dbReference type="NCBI Taxonomy" id="635203"/>
    <lineage>
        <taxon>Bacteria</taxon>
        <taxon>Bacillati</taxon>
        <taxon>Actinomycetota</taxon>
        <taxon>Actinomycetes</taxon>
        <taxon>Actinomycetales</taxon>
        <taxon>Actinomycetaceae</taxon>
        <taxon>Schaalia</taxon>
    </lineage>
</organism>
<dbReference type="SUPFAM" id="SSF53474">
    <property type="entry name" value="alpha/beta-Hydrolases"/>
    <property type="match status" value="1"/>
</dbReference>
<dbReference type="Gene3D" id="3.40.50.1820">
    <property type="entry name" value="alpha/beta hydrolase"/>
    <property type="match status" value="1"/>
</dbReference>
<name>A0ABW2SKP2_9ACTO</name>
<dbReference type="RefSeq" id="WP_380973012.1">
    <property type="nucleotide sequence ID" value="NZ_JBHTEF010000001.1"/>
</dbReference>
<evidence type="ECO:0000256" key="1">
    <source>
        <dbReference type="ARBA" id="ARBA00022801"/>
    </source>
</evidence>
<dbReference type="PANTHER" id="PTHR42776:SF4">
    <property type="entry name" value="ACYLAMINO-ACID-RELEASING ENZYME"/>
    <property type="match status" value="1"/>
</dbReference>
<evidence type="ECO:0000313" key="3">
    <source>
        <dbReference type="EMBL" id="MFC7580697.1"/>
    </source>
</evidence>
<dbReference type="InterPro" id="IPR001375">
    <property type="entry name" value="Peptidase_S9_cat"/>
</dbReference>
<accession>A0ABW2SKP2</accession>
<keyword evidence="1" id="KW-0378">Hydrolase</keyword>
<dbReference type="InterPro" id="IPR011042">
    <property type="entry name" value="6-blade_b-propeller_TolB-like"/>
</dbReference>
<dbReference type="SUPFAM" id="SSF82171">
    <property type="entry name" value="DPP6 N-terminal domain-like"/>
    <property type="match status" value="1"/>
</dbReference>
<dbReference type="Pfam" id="PF00326">
    <property type="entry name" value="Peptidase_S9"/>
    <property type="match status" value="1"/>
</dbReference>
<proteinExistence type="predicted"/>
<feature type="domain" description="Peptidase S9 prolyl oligopeptidase catalytic" evidence="2">
    <location>
        <begin position="462"/>
        <end position="670"/>
    </location>
</feature>
<protein>
    <submittedName>
        <fullName evidence="3">Prolyl oligopeptidase family serine peptidase</fullName>
    </submittedName>
</protein>
<dbReference type="PANTHER" id="PTHR42776">
    <property type="entry name" value="SERINE PEPTIDASE S9 FAMILY MEMBER"/>
    <property type="match status" value="1"/>
</dbReference>
<comment type="caution">
    <text evidence="3">The sequence shown here is derived from an EMBL/GenBank/DDBJ whole genome shotgun (WGS) entry which is preliminary data.</text>
</comment>
<keyword evidence="4" id="KW-1185">Reference proteome</keyword>
<gene>
    <name evidence="3" type="ORF">ACFQWG_05685</name>
</gene>
<evidence type="ECO:0000313" key="4">
    <source>
        <dbReference type="Proteomes" id="UP001596527"/>
    </source>
</evidence>
<dbReference type="InterPro" id="IPR029058">
    <property type="entry name" value="AB_hydrolase_fold"/>
</dbReference>
<dbReference type="Proteomes" id="UP001596527">
    <property type="component" value="Unassembled WGS sequence"/>
</dbReference>
<sequence>MTMATPDDPSFSDLPSFTRATRITGVSGSRSGTVIATLRHVDEAGAAFIDRLVSVEAPGRSGEPAASSSLTGGASATLLAVGERGEVYFTRKDPSAEEKGDAVWMLPPRGEAREILRHRGGAESLAAAGGRLVLVLGLAPGADTAEDSDARLKARSDAKVSAVLHDDYPIRYWDHDLGPARRRLFTAPLPDLTGVDDAPLPLTPVDLPEAPAGVDQWDLGDVLPAPDGSLAVIAMKARTRIDTTSQTWAVTLNGSGGPRLLAADPAADMTPLAVSPDGTWALVDRELPPLPGQAAEDTLWRVDLATGERTRVASTFDDAVSEVAIGDDQSVWFCAPRRGRGGVYRAEADGTATLVTPDDECAYSSLTWSGGRLVALRSSIAQAPQVVFLDPGPADRRQAAVTGVPGLAPDLELPGELTEVAAQAQDGTPLRAWLALPDAEGPHPLVVFAHGGPWGTWNDWTWRWSPWPFVARGYAVLLPDPGISLGYGRAMTARGHDAIGDAPVSDIMALADAAVARPDIDASRQGFAGGSYGGYLANWTAGHAGTRFRCVVTHAGLWDVGAMATTTDNGSWYRWMTAPVDGGAPQARQWSPHRAAADIRVPMLVIHGDRDYRVPFAQALELWADLQRLSPQLGHRFLSFPDEGHWILKPGNAQVWYETFLAFLDTHLQGRVFDRPDLLG</sequence>
<evidence type="ECO:0000259" key="2">
    <source>
        <dbReference type="Pfam" id="PF00326"/>
    </source>
</evidence>
<reference evidence="4" key="1">
    <citation type="journal article" date="2019" name="Int. J. Syst. Evol. Microbiol.">
        <title>The Global Catalogue of Microorganisms (GCM) 10K type strain sequencing project: providing services to taxonomists for standard genome sequencing and annotation.</title>
        <authorList>
            <consortium name="The Broad Institute Genomics Platform"/>
            <consortium name="The Broad Institute Genome Sequencing Center for Infectious Disease"/>
            <person name="Wu L."/>
            <person name="Ma J."/>
        </authorList>
    </citation>
    <scope>NUCLEOTIDE SEQUENCE [LARGE SCALE GENOMIC DNA]</scope>
    <source>
        <strain evidence="4">CCUG 56698</strain>
    </source>
</reference>